<sequence length="121" mass="13232">MSEIQAIQKLEKAGLLVVPVGSVGPFSNGYSVAKPTSVSGNTRDDCECLFGDDEIPCDAPVANIYPKEDKWIFEISEWVPGPGIGDFQDSFESIDDAVSPILDYYFGDPSRMNPPELLEIE</sequence>
<evidence type="ECO:0000313" key="2">
    <source>
        <dbReference type="Proteomes" id="UP000620559"/>
    </source>
</evidence>
<reference evidence="1" key="1">
    <citation type="submission" date="2020-10" db="EMBL/GenBank/DDBJ databases">
        <authorList>
            <person name="Castelo-Branco R."/>
            <person name="Eusebio N."/>
            <person name="Adriana R."/>
            <person name="Vieira A."/>
            <person name="Brugerolle De Fraissinette N."/>
            <person name="Rezende De Castro R."/>
            <person name="Schneider M.P."/>
            <person name="Vasconcelos V."/>
            <person name="Leao P.N."/>
        </authorList>
    </citation>
    <scope>NUCLEOTIDE SEQUENCE</scope>
    <source>
        <strain evidence="1">LEGE 06105</strain>
    </source>
</reference>
<comment type="caution">
    <text evidence="1">The sequence shown here is derived from an EMBL/GenBank/DDBJ whole genome shotgun (WGS) entry which is preliminary data.</text>
</comment>
<keyword evidence="2" id="KW-1185">Reference proteome</keyword>
<dbReference type="Proteomes" id="UP000620559">
    <property type="component" value="Unassembled WGS sequence"/>
</dbReference>
<gene>
    <name evidence="1" type="ORF">IQ247_13590</name>
</gene>
<protein>
    <submittedName>
        <fullName evidence="1">Uncharacterized protein</fullName>
    </submittedName>
</protein>
<accession>A0A8J7JUQ7</accession>
<name>A0A8J7JUQ7_9CYAN</name>
<organism evidence="1 2">
    <name type="scientific">Plectonema cf. radiosum LEGE 06105</name>
    <dbReference type="NCBI Taxonomy" id="945769"/>
    <lineage>
        <taxon>Bacteria</taxon>
        <taxon>Bacillati</taxon>
        <taxon>Cyanobacteriota</taxon>
        <taxon>Cyanophyceae</taxon>
        <taxon>Oscillatoriophycideae</taxon>
        <taxon>Oscillatoriales</taxon>
        <taxon>Microcoleaceae</taxon>
        <taxon>Plectonema</taxon>
    </lineage>
</organism>
<dbReference type="EMBL" id="JADEWL010000039">
    <property type="protein sequence ID" value="MBE9213685.1"/>
    <property type="molecule type" value="Genomic_DNA"/>
</dbReference>
<evidence type="ECO:0000313" key="1">
    <source>
        <dbReference type="EMBL" id="MBE9213685.1"/>
    </source>
</evidence>
<proteinExistence type="predicted"/>
<dbReference type="RefSeq" id="WP_228059729.1">
    <property type="nucleotide sequence ID" value="NZ_JADEWL010000039.1"/>
</dbReference>
<dbReference type="AlphaFoldDB" id="A0A8J7JUQ7"/>